<evidence type="ECO:0000313" key="1">
    <source>
        <dbReference type="EMBL" id="KRZ11417.1"/>
    </source>
</evidence>
<keyword evidence="2" id="KW-1185">Reference proteome</keyword>
<sequence>MNVGGKDQIASDIFYFCTSTITATSQLYYEKEILAYWLQEYSVQYDAIVVGSLETWNPKNDVILKRIGVVSERRTLGLRDLLPKIGTNRRSVSTTETDSAGGVRWEMPETTEQVTRRISLCSVVNCSANCALALEDQMICITVQIIQIQYTDAGMYYAQK</sequence>
<comment type="caution">
    <text evidence="1">The sequence shown here is derived from an EMBL/GenBank/DDBJ whole genome shotgun (WGS) entry which is preliminary data.</text>
</comment>
<reference evidence="1 2" key="1">
    <citation type="submission" date="2015-01" db="EMBL/GenBank/DDBJ databases">
        <title>Evolution of Trichinella species and genotypes.</title>
        <authorList>
            <person name="Korhonen P.K."/>
            <person name="Edoardo P."/>
            <person name="Giuseppe L.R."/>
            <person name="Gasser R.B."/>
        </authorList>
    </citation>
    <scope>NUCLEOTIDE SEQUENCE [LARGE SCALE GENOMIC DNA]</scope>
    <source>
        <strain evidence="1">ISS588</strain>
    </source>
</reference>
<dbReference type="Proteomes" id="UP000054805">
    <property type="component" value="Unassembled WGS sequence"/>
</dbReference>
<organism evidence="1 2">
    <name type="scientific">Trichinella pseudospiralis</name>
    <name type="common">Parasitic roundworm</name>
    <dbReference type="NCBI Taxonomy" id="6337"/>
    <lineage>
        <taxon>Eukaryota</taxon>
        <taxon>Metazoa</taxon>
        <taxon>Ecdysozoa</taxon>
        <taxon>Nematoda</taxon>
        <taxon>Enoplea</taxon>
        <taxon>Dorylaimia</taxon>
        <taxon>Trichinellida</taxon>
        <taxon>Trichinellidae</taxon>
        <taxon>Trichinella</taxon>
    </lineage>
</organism>
<dbReference type="EMBL" id="JYDS01000352">
    <property type="protein sequence ID" value="KRZ11417.1"/>
    <property type="molecule type" value="Genomic_DNA"/>
</dbReference>
<gene>
    <name evidence="1" type="ORF">T4B_1006</name>
</gene>
<protein>
    <submittedName>
        <fullName evidence="1">Uncharacterized protein</fullName>
    </submittedName>
</protein>
<accession>A0A0V1HLM8</accession>
<evidence type="ECO:0000313" key="2">
    <source>
        <dbReference type="Proteomes" id="UP000054805"/>
    </source>
</evidence>
<dbReference type="AlphaFoldDB" id="A0A0V1HLM8"/>
<name>A0A0V1HLM8_TRIPS</name>
<proteinExistence type="predicted"/>